<protein>
    <recommendedName>
        <fullName evidence="3">DUF3077 domain-containing protein</fullName>
    </recommendedName>
</protein>
<name>A0AA36C3N5_9BILA</name>
<dbReference type="Proteomes" id="UP001177023">
    <property type="component" value="Unassembled WGS sequence"/>
</dbReference>
<dbReference type="AlphaFoldDB" id="A0AA36C3N5"/>
<evidence type="ECO:0000313" key="2">
    <source>
        <dbReference type="Proteomes" id="UP001177023"/>
    </source>
</evidence>
<evidence type="ECO:0000313" key="1">
    <source>
        <dbReference type="EMBL" id="CAJ0557537.1"/>
    </source>
</evidence>
<proteinExistence type="predicted"/>
<sequence length="97" mass="10373">MKKITPNPPCSDQSGTDIFCIAQHIDPETLLVQACETLASLNAITTDLAFEFDGALRHKLLATQQLSVLGELLVTRALDILVPTADSEAAGRTASQH</sequence>
<dbReference type="Pfam" id="PF19619">
    <property type="entry name" value="DUF6124"/>
    <property type="match status" value="1"/>
</dbReference>
<feature type="non-terminal residue" evidence="1">
    <location>
        <position position="97"/>
    </location>
</feature>
<gene>
    <name evidence="1" type="ORF">MSPICULIGERA_LOCUS295</name>
</gene>
<dbReference type="EMBL" id="CATQJA010000034">
    <property type="protein sequence ID" value="CAJ0557537.1"/>
    <property type="molecule type" value="Genomic_DNA"/>
</dbReference>
<accession>A0AA36C3N5</accession>
<comment type="caution">
    <text evidence="1">The sequence shown here is derived from an EMBL/GenBank/DDBJ whole genome shotgun (WGS) entry which is preliminary data.</text>
</comment>
<reference evidence="1" key="1">
    <citation type="submission" date="2023-06" db="EMBL/GenBank/DDBJ databases">
        <authorList>
            <person name="Delattre M."/>
        </authorList>
    </citation>
    <scope>NUCLEOTIDE SEQUENCE</scope>
    <source>
        <strain evidence="1">AF72</strain>
    </source>
</reference>
<evidence type="ECO:0008006" key="3">
    <source>
        <dbReference type="Google" id="ProtNLM"/>
    </source>
</evidence>
<organism evidence="1 2">
    <name type="scientific">Mesorhabditis spiculigera</name>
    <dbReference type="NCBI Taxonomy" id="96644"/>
    <lineage>
        <taxon>Eukaryota</taxon>
        <taxon>Metazoa</taxon>
        <taxon>Ecdysozoa</taxon>
        <taxon>Nematoda</taxon>
        <taxon>Chromadorea</taxon>
        <taxon>Rhabditida</taxon>
        <taxon>Rhabditina</taxon>
        <taxon>Rhabditomorpha</taxon>
        <taxon>Rhabditoidea</taxon>
        <taxon>Rhabditidae</taxon>
        <taxon>Mesorhabditinae</taxon>
        <taxon>Mesorhabditis</taxon>
    </lineage>
</organism>
<keyword evidence="2" id="KW-1185">Reference proteome</keyword>